<dbReference type="RefSeq" id="XP_005765036.1">
    <property type="nucleotide sequence ID" value="XM_005764979.1"/>
</dbReference>
<sequence>MGHPPRSGSTADGSKVEATWTRRILYTEAVPGAERRQSPQAWSINARELLGILRVVQFYGEQLQGSAVLVEGDNTAAIGAAQNQASTAVSMQETLRRLLETAERWDIELRFVHTPGVLLHRPDQTSRGDPIEEPRVRLAAAEFAAIERLTGRFTEFVGAERRHAAAEVGTHQRQNIETELPET</sequence>
<dbReference type="Proteomes" id="UP000013827">
    <property type="component" value="Unassembled WGS sequence"/>
</dbReference>
<dbReference type="EnsemblProtists" id="EOD12607">
    <property type="protein sequence ID" value="EOD12607"/>
    <property type="gene ID" value="EMIHUDRAFT_104127"/>
</dbReference>
<accession>A0A0D3IMX2</accession>
<dbReference type="PaxDb" id="2903-EOD12607"/>
<organism evidence="1 2">
    <name type="scientific">Emiliania huxleyi (strain CCMP1516)</name>
    <dbReference type="NCBI Taxonomy" id="280463"/>
    <lineage>
        <taxon>Eukaryota</taxon>
        <taxon>Haptista</taxon>
        <taxon>Haptophyta</taxon>
        <taxon>Prymnesiophyceae</taxon>
        <taxon>Isochrysidales</taxon>
        <taxon>Noelaerhabdaceae</taxon>
        <taxon>Emiliania</taxon>
    </lineage>
</organism>
<proteinExistence type="predicted"/>
<protein>
    <recommendedName>
        <fullName evidence="3">RNase H type-1 domain-containing protein</fullName>
    </recommendedName>
</protein>
<dbReference type="AlphaFoldDB" id="A0A0D3IMX2"/>
<keyword evidence="2" id="KW-1185">Reference proteome</keyword>
<evidence type="ECO:0008006" key="3">
    <source>
        <dbReference type="Google" id="ProtNLM"/>
    </source>
</evidence>
<reference evidence="2" key="1">
    <citation type="journal article" date="2013" name="Nature">
        <title>Pan genome of the phytoplankton Emiliania underpins its global distribution.</title>
        <authorList>
            <person name="Read B.A."/>
            <person name="Kegel J."/>
            <person name="Klute M.J."/>
            <person name="Kuo A."/>
            <person name="Lefebvre S.C."/>
            <person name="Maumus F."/>
            <person name="Mayer C."/>
            <person name="Miller J."/>
            <person name="Monier A."/>
            <person name="Salamov A."/>
            <person name="Young J."/>
            <person name="Aguilar M."/>
            <person name="Claverie J.M."/>
            <person name="Frickenhaus S."/>
            <person name="Gonzalez K."/>
            <person name="Herman E.K."/>
            <person name="Lin Y.C."/>
            <person name="Napier J."/>
            <person name="Ogata H."/>
            <person name="Sarno A.F."/>
            <person name="Shmutz J."/>
            <person name="Schroeder D."/>
            <person name="de Vargas C."/>
            <person name="Verret F."/>
            <person name="von Dassow P."/>
            <person name="Valentin K."/>
            <person name="Van de Peer Y."/>
            <person name="Wheeler G."/>
            <person name="Dacks J.B."/>
            <person name="Delwiche C.F."/>
            <person name="Dyhrman S.T."/>
            <person name="Glockner G."/>
            <person name="John U."/>
            <person name="Richards T."/>
            <person name="Worden A.Z."/>
            <person name="Zhang X."/>
            <person name="Grigoriev I.V."/>
            <person name="Allen A.E."/>
            <person name="Bidle K."/>
            <person name="Borodovsky M."/>
            <person name="Bowler C."/>
            <person name="Brownlee C."/>
            <person name="Cock J.M."/>
            <person name="Elias M."/>
            <person name="Gladyshev V.N."/>
            <person name="Groth M."/>
            <person name="Guda C."/>
            <person name="Hadaegh A."/>
            <person name="Iglesias-Rodriguez M.D."/>
            <person name="Jenkins J."/>
            <person name="Jones B.M."/>
            <person name="Lawson T."/>
            <person name="Leese F."/>
            <person name="Lindquist E."/>
            <person name="Lobanov A."/>
            <person name="Lomsadze A."/>
            <person name="Malik S.B."/>
            <person name="Marsh M.E."/>
            <person name="Mackinder L."/>
            <person name="Mock T."/>
            <person name="Mueller-Roeber B."/>
            <person name="Pagarete A."/>
            <person name="Parker M."/>
            <person name="Probert I."/>
            <person name="Quesneville H."/>
            <person name="Raines C."/>
            <person name="Rensing S.A."/>
            <person name="Riano-Pachon D.M."/>
            <person name="Richier S."/>
            <person name="Rokitta S."/>
            <person name="Shiraiwa Y."/>
            <person name="Soanes D.M."/>
            <person name="van der Giezen M."/>
            <person name="Wahlund T.M."/>
            <person name="Williams B."/>
            <person name="Wilson W."/>
            <person name="Wolfe G."/>
            <person name="Wurch L.L."/>
        </authorList>
    </citation>
    <scope>NUCLEOTIDE SEQUENCE</scope>
</reference>
<name>A0A0D3IMX2_EMIH1</name>
<dbReference type="PANTHER" id="PTHR33050">
    <property type="entry name" value="REVERSE TRANSCRIPTASE DOMAIN-CONTAINING PROTEIN"/>
    <property type="match status" value="1"/>
</dbReference>
<evidence type="ECO:0000313" key="2">
    <source>
        <dbReference type="Proteomes" id="UP000013827"/>
    </source>
</evidence>
<evidence type="ECO:0000313" key="1">
    <source>
        <dbReference type="EnsemblProtists" id="EOD12607"/>
    </source>
</evidence>
<reference evidence="1" key="2">
    <citation type="submission" date="2024-10" db="UniProtKB">
        <authorList>
            <consortium name="EnsemblProtists"/>
        </authorList>
    </citation>
    <scope>IDENTIFICATION</scope>
</reference>
<dbReference type="KEGG" id="ehx:EMIHUDRAFT_104127"/>
<dbReference type="HOGENOM" id="CLU_1477725_0_0_1"/>
<dbReference type="PANTHER" id="PTHR33050:SF7">
    <property type="entry name" value="RIBONUCLEASE H"/>
    <property type="match status" value="1"/>
</dbReference>
<dbReference type="GeneID" id="17258810"/>
<dbReference type="InterPro" id="IPR052055">
    <property type="entry name" value="Hepadnavirus_pol/RT"/>
</dbReference>